<keyword evidence="2" id="KW-1185">Reference proteome</keyword>
<sequence>MKRFEQGRRNLDDATQLIIPAAMNQPARLTASGELLTGLLCRDEKWRPVEPGTSPLADGAPSRVGRLRAYGNAINAQAAAEFIRAPREAIGK</sequence>
<reference evidence="1 2" key="1">
    <citation type="journal article" date="2024" name="Chem. Sci.">
        <title>Discovery of megapolipeptins by genome mining of a Burkholderiales bacteria collection.</title>
        <authorList>
            <person name="Paulo B.S."/>
            <person name="Recchia M.J.J."/>
            <person name="Lee S."/>
            <person name="Fergusson C.H."/>
            <person name="Romanowski S.B."/>
            <person name="Hernandez A."/>
            <person name="Krull N."/>
            <person name="Liu D.Y."/>
            <person name="Cavanagh H."/>
            <person name="Bos A."/>
            <person name="Gray C.A."/>
            <person name="Murphy B.T."/>
            <person name="Linington R.G."/>
            <person name="Eustaquio A.S."/>
        </authorList>
    </citation>
    <scope>NUCLEOTIDE SEQUENCE [LARGE SCALE GENOMIC DNA]</scope>
    <source>
        <strain evidence="1 2">RL17-350-BIC-E</strain>
    </source>
</reference>
<evidence type="ECO:0000313" key="2">
    <source>
        <dbReference type="Proteomes" id="UP001629392"/>
    </source>
</evidence>
<gene>
    <name evidence="1" type="ORF">PQQ73_31805</name>
</gene>
<dbReference type="RefSeq" id="WP_408156936.1">
    <property type="nucleotide sequence ID" value="NZ_JAQQCL010000036.1"/>
</dbReference>
<protein>
    <recommendedName>
        <fullName evidence="3">DNA (cytosine-5-)-methyltransferase</fullName>
    </recommendedName>
</protein>
<dbReference type="Proteomes" id="UP001629392">
    <property type="component" value="Unassembled WGS sequence"/>
</dbReference>
<accession>A0ABW9EPB5</accession>
<comment type="caution">
    <text evidence="1">The sequence shown here is derived from an EMBL/GenBank/DDBJ whole genome shotgun (WGS) entry which is preliminary data.</text>
</comment>
<dbReference type="EMBL" id="JAQQCL010000036">
    <property type="protein sequence ID" value="MFM0720905.1"/>
    <property type="molecule type" value="Genomic_DNA"/>
</dbReference>
<name>A0ABW9EPB5_9BURK</name>
<evidence type="ECO:0000313" key="1">
    <source>
        <dbReference type="EMBL" id="MFM0720905.1"/>
    </source>
</evidence>
<organism evidence="1 2">
    <name type="scientific">Paraburkholderia strydomiana</name>
    <dbReference type="NCBI Taxonomy" id="1245417"/>
    <lineage>
        <taxon>Bacteria</taxon>
        <taxon>Pseudomonadati</taxon>
        <taxon>Pseudomonadota</taxon>
        <taxon>Betaproteobacteria</taxon>
        <taxon>Burkholderiales</taxon>
        <taxon>Burkholderiaceae</taxon>
        <taxon>Paraburkholderia</taxon>
    </lineage>
</organism>
<evidence type="ECO:0008006" key="3">
    <source>
        <dbReference type="Google" id="ProtNLM"/>
    </source>
</evidence>
<proteinExistence type="predicted"/>